<protein>
    <submittedName>
        <fullName evidence="1">Uncharacterized protein</fullName>
    </submittedName>
</protein>
<proteinExistence type="predicted"/>
<dbReference type="Proteomes" id="UP001159427">
    <property type="component" value="Unassembled WGS sequence"/>
</dbReference>
<keyword evidence="2" id="KW-1185">Reference proteome</keyword>
<organism evidence="1 2">
    <name type="scientific">Porites evermanni</name>
    <dbReference type="NCBI Taxonomy" id="104178"/>
    <lineage>
        <taxon>Eukaryota</taxon>
        <taxon>Metazoa</taxon>
        <taxon>Cnidaria</taxon>
        <taxon>Anthozoa</taxon>
        <taxon>Hexacorallia</taxon>
        <taxon>Scleractinia</taxon>
        <taxon>Fungiina</taxon>
        <taxon>Poritidae</taxon>
        <taxon>Porites</taxon>
    </lineage>
</organism>
<name>A0ABN8MIF6_9CNID</name>
<accession>A0ABN8MIF6</accession>
<sequence length="73" mass="8682">ENKFTKCEVCVTLKLCLQWTSDKEKRMSFTQKRNQHNEQQIKSRAEKRAYYGNCLKAELCPKKFLSLIIQGRI</sequence>
<reference evidence="1 2" key="1">
    <citation type="submission" date="2022-05" db="EMBL/GenBank/DDBJ databases">
        <authorList>
            <consortium name="Genoscope - CEA"/>
            <person name="William W."/>
        </authorList>
    </citation>
    <scope>NUCLEOTIDE SEQUENCE [LARGE SCALE GENOMIC DNA]</scope>
</reference>
<evidence type="ECO:0000313" key="2">
    <source>
        <dbReference type="Proteomes" id="UP001159427"/>
    </source>
</evidence>
<feature type="non-terminal residue" evidence="1">
    <location>
        <position position="1"/>
    </location>
</feature>
<comment type="caution">
    <text evidence="1">The sequence shown here is derived from an EMBL/GenBank/DDBJ whole genome shotgun (WGS) entry which is preliminary data.</text>
</comment>
<dbReference type="EMBL" id="CALNXI010000480">
    <property type="protein sequence ID" value="CAH3027937.1"/>
    <property type="molecule type" value="Genomic_DNA"/>
</dbReference>
<evidence type="ECO:0000313" key="1">
    <source>
        <dbReference type="EMBL" id="CAH3027937.1"/>
    </source>
</evidence>
<gene>
    <name evidence="1" type="ORF">PEVE_00032771</name>
</gene>